<dbReference type="Gene3D" id="1.20.1050.90">
    <property type="entry name" value="RecF/RecN/SMC, N-terminal domain"/>
    <property type="match status" value="1"/>
</dbReference>
<dbReference type="CDD" id="cd03242">
    <property type="entry name" value="ABC_RecF"/>
    <property type="match status" value="1"/>
</dbReference>
<dbReference type="GO" id="GO:0006302">
    <property type="term" value="P:double-strand break repair"/>
    <property type="evidence" value="ECO:0007669"/>
    <property type="project" value="TreeGrafter"/>
</dbReference>
<evidence type="ECO:0000313" key="15">
    <source>
        <dbReference type="EMBL" id="GBG04915.1"/>
    </source>
</evidence>
<evidence type="ECO:0000256" key="3">
    <source>
        <dbReference type="ARBA" id="ARBA00020170"/>
    </source>
</evidence>
<evidence type="ECO:0000256" key="12">
    <source>
        <dbReference type="HAMAP-Rule" id="MF_00365"/>
    </source>
</evidence>
<evidence type="ECO:0000256" key="13">
    <source>
        <dbReference type="RuleBase" id="RU000578"/>
    </source>
</evidence>
<evidence type="ECO:0000256" key="4">
    <source>
        <dbReference type="ARBA" id="ARBA00022490"/>
    </source>
</evidence>
<dbReference type="PROSITE" id="PS00617">
    <property type="entry name" value="RECF_1"/>
    <property type="match status" value="1"/>
</dbReference>
<accession>A0A2Z6TDD3</accession>
<dbReference type="InterPro" id="IPR027417">
    <property type="entry name" value="P-loop_NTPase"/>
</dbReference>
<evidence type="ECO:0000256" key="8">
    <source>
        <dbReference type="ARBA" id="ARBA00022840"/>
    </source>
</evidence>
<keyword evidence="9 12" id="KW-0238">DNA-binding</keyword>
<dbReference type="PANTHER" id="PTHR32182">
    <property type="entry name" value="DNA REPLICATION AND REPAIR PROTEIN RECF"/>
    <property type="match status" value="1"/>
</dbReference>
<dbReference type="InterPro" id="IPR001238">
    <property type="entry name" value="DNA-binding_RecF"/>
</dbReference>
<keyword evidence="4 12" id="KW-0963">Cytoplasm</keyword>
<keyword evidence="10 12" id="KW-0234">DNA repair</keyword>
<evidence type="ECO:0000256" key="6">
    <source>
        <dbReference type="ARBA" id="ARBA00022741"/>
    </source>
</evidence>
<dbReference type="GO" id="GO:0009432">
    <property type="term" value="P:SOS response"/>
    <property type="evidence" value="ECO:0007669"/>
    <property type="project" value="UniProtKB-UniRule"/>
</dbReference>
<dbReference type="SUPFAM" id="SSF52540">
    <property type="entry name" value="P-loop containing nucleoside triphosphate hydrolases"/>
    <property type="match status" value="1"/>
</dbReference>
<keyword evidence="7 12" id="KW-0227">DNA damage</keyword>
<evidence type="ECO:0000256" key="11">
    <source>
        <dbReference type="ARBA" id="ARBA00023236"/>
    </source>
</evidence>
<keyword evidence="11 12" id="KW-0742">SOS response</keyword>
<evidence type="ECO:0000256" key="7">
    <source>
        <dbReference type="ARBA" id="ARBA00022763"/>
    </source>
</evidence>
<gene>
    <name evidence="12 15" type="primary">recF</name>
    <name evidence="15" type="ORF">LrDSM24759_08290</name>
</gene>
<evidence type="ECO:0000256" key="2">
    <source>
        <dbReference type="ARBA" id="ARBA00008016"/>
    </source>
</evidence>
<dbReference type="GO" id="GO:0003697">
    <property type="term" value="F:single-stranded DNA binding"/>
    <property type="evidence" value="ECO:0007669"/>
    <property type="project" value="UniProtKB-UniRule"/>
</dbReference>
<evidence type="ECO:0000256" key="9">
    <source>
        <dbReference type="ARBA" id="ARBA00023125"/>
    </source>
</evidence>
<dbReference type="GO" id="GO:0005524">
    <property type="term" value="F:ATP binding"/>
    <property type="evidence" value="ECO:0007669"/>
    <property type="project" value="UniProtKB-UniRule"/>
</dbReference>
<dbReference type="Proteomes" id="UP000257317">
    <property type="component" value="Unassembled WGS sequence"/>
</dbReference>
<keyword evidence="16" id="KW-1185">Reference proteome</keyword>
<dbReference type="EMBL" id="BFBY01000005">
    <property type="protein sequence ID" value="GBG04915.1"/>
    <property type="molecule type" value="Genomic_DNA"/>
</dbReference>
<keyword evidence="8 12" id="KW-0067">ATP-binding</keyword>
<keyword evidence="6 12" id="KW-0547">Nucleotide-binding</keyword>
<comment type="similarity">
    <text evidence="2 12 13">Belongs to the RecF family.</text>
</comment>
<dbReference type="InterPro" id="IPR042174">
    <property type="entry name" value="RecF_2"/>
</dbReference>
<feature type="domain" description="RecF/RecN/SMC N-terminal" evidence="14">
    <location>
        <begin position="2"/>
        <end position="348"/>
    </location>
</feature>
<dbReference type="GO" id="GO:0000731">
    <property type="term" value="P:DNA synthesis involved in DNA repair"/>
    <property type="evidence" value="ECO:0007669"/>
    <property type="project" value="TreeGrafter"/>
</dbReference>
<evidence type="ECO:0000256" key="1">
    <source>
        <dbReference type="ARBA" id="ARBA00004496"/>
    </source>
</evidence>
<evidence type="ECO:0000256" key="5">
    <source>
        <dbReference type="ARBA" id="ARBA00022705"/>
    </source>
</evidence>
<evidence type="ECO:0000256" key="10">
    <source>
        <dbReference type="ARBA" id="ARBA00023204"/>
    </source>
</evidence>
<sequence length="374" mass="42938">MYLENLTLKGFRNFSELQIDFDPNVNIFIGQNAQGKTNLLEAIYFLALTKSHRTNNDKELIKFGSKFAGLQGRLHKSQVEVELRLRLTTKGKKAWVNRLEQKKLSGYVGQMNAVLFSPEDLALVKGAPAVRRHFMNLEFGQINPEYLYFSSQYRQILQQKNNYLKQLSAGKAKDKLFLDVLSDQLAGVAAEIIYRRIKYVSLLNKYAQQAHQQISGKKEELLVQYRPSVPDIEDDNSVETIYQKVLSNFQKNKNMEIRKGTTLSGPHRDDLEFFIDKRNAHDYASQGQQRTIALSMKLAEISVVHELTNEYPILLLDDVMSELDHTRQSSLLSYIHGKTQTFITTTDLEGISWEIVKAPRVFQISNGIVTKEEK</sequence>
<dbReference type="GO" id="GO:0006260">
    <property type="term" value="P:DNA replication"/>
    <property type="evidence" value="ECO:0007669"/>
    <property type="project" value="UniProtKB-UniRule"/>
</dbReference>
<dbReference type="InterPro" id="IPR003395">
    <property type="entry name" value="RecF/RecN/SMC_N"/>
</dbReference>
<name>A0A2Z6TDD3_9LACO</name>
<dbReference type="AlphaFoldDB" id="A0A2Z6TDD3"/>
<keyword evidence="5 12" id="KW-0235">DNA replication</keyword>
<comment type="subcellular location">
    <subcellularLocation>
        <location evidence="1 12 13">Cytoplasm</location>
    </subcellularLocation>
</comment>
<protein>
    <recommendedName>
        <fullName evidence="3 12">DNA replication and repair protein RecF</fullName>
    </recommendedName>
</protein>
<dbReference type="PROSITE" id="PS00618">
    <property type="entry name" value="RECF_2"/>
    <property type="match status" value="1"/>
</dbReference>
<dbReference type="NCBIfam" id="TIGR00611">
    <property type="entry name" value="recf"/>
    <property type="match status" value="1"/>
</dbReference>
<dbReference type="InterPro" id="IPR018078">
    <property type="entry name" value="DNA-binding_RecF_CS"/>
</dbReference>
<dbReference type="RefSeq" id="WP_117118253.1">
    <property type="nucleotide sequence ID" value="NZ_BFBY01000005.1"/>
</dbReference>
<evidence type="ECO:0000313" key="16">
    <source>
        <dbReference type="Proteomes" id="UP000257317"/>
    </source>
</evidence>
<reference evidence="16" key="1">
    <citation type="submission" date="2018-03" db="EMBL/GenBank/DDBJ databases">
        <title>New taxa in the Lactobacillus gasseri group.</title>
        <authorList>
            <person name="Tanizawa Y."/>
            <person name="Tohno M."/>
            <person name="Endo A."/>
            <person name="Arita M."/>
        </authorList>
    </citation>
    <scope>NUCLEOTIDE SEQUENCE [LARGE SCALE GENOMIC DNA]</scope>
    <source>
        <strain evidence="16">DSM 24759</strain>
    </source>
</reference>
<comment type="function">
    <text evidence="12 13">The RecF protein is involved in DNA metabolism; it is required for DNA replication and normal SOS inducibility. RecF binds preferentially to single-stranded, linear DNA. It also seems to bind ATP.</text>
</comment>
<comment type="caution">
    <text evidence="15">The sequence shown here is derived from an EMBL/GenBank/DDBJ whole genome shotgun (WGS) entry which is preliminary data.</text>
</comment>
<proteinExistence type="inferred from homology"/>
<organism evidence="15 16">
    <name type="scientific">Lactobacillus rodentium</name>
    <dbReference type="NCBI Taxonomy" id="947835"/>
    <lineage>
        <taxon>Bacteria</taxon>
        <taxon>Bacillati</taxon>
        <taxon>Bacillota</taxon>
        <taxon>Bacilli</taxon>
        <taxon>Lactobacillales</taxon>
        <taxon>Lactobacillaceae</taxon>
        <taxon>Lactobacillus</taxon>
    </lineage>
</organism>
<dbReference type="HAMAP" id="MF_00365">
    <property type="entry name" value="RecF"/>
    <property type="match status" value="1"/>
</dbReference>
<feature type="binding site" evidence="12">
    <location>
        <begin position="30"/>
        <end position="37"/>
    </location>
    <ligand>
        <name>ATP</name>
        <dbReference type="ChEBI" id="CHEBI:30616"/>
    </ligand>
</feature>
<dbReference type="PANTHER" id="PTHR32182:SF0">
    <property type="entry name" value="DNA REPLICATION AND REPAIR PROTEIN RECF"/>
    <property type="match status" value="1"/>
</dbReference>
<dbReference type="GO" id="GO:0005737">
    <property type="term" value="C:cytoplasm"/>
    <property type="evidence" value="ECO:0007669"/>
    <property type="project" value="UniProtKB-SubCell"/>
</dbReference>
<dbReference type="OrthoDB" id="9803889at2"/>
<dbReference type="Gene3D" id="3.40.50.300">
    <property type="entry name" value="P-loop containing nucleotide triphosphate hydrolases"/>
    <property type="match status" value="1"/>
</dbReference>
<dbReference type="Pfam" id="PF02463">
    <property type="entry name" value="SMC_N"/>
    <property type="match status" value="1"/>
</dbReference>
<evidence type="ECO:0000259" key="14">
    <source>
        <dbReference type="Pfam" id="PF02463"/>
    </source>
</evidence>